<feature type="chain" id="PRO_5045181874" evidence="2">
    <location>
        <begin position="25"/>
        <end position="311"/>
    </location>
</feature>
<organism evidence="3 4">
    <name type="scientific">Sulfitobacter porphyrae</name>
    <dbReference type="NCBI Taxonomy" id="1246864"/>
    <lineage>
        <taxon>Bacteria</taxon>
        <taxon>Pseudomonadati</taxon>
        <taxon>Pseudomonadota</taxon>
        <taxon>Alphaproteobacteria</taxon>
        <taxon>Rhodobacterales</taxon>
        <taxon>Roseobacteraceae</taxon>
        <taxon>Sulfitobacter</taxon>
    </lineage>
</organism>
<feature type="signal peptide" evidence="2">
    <location>
        <begin position="1"/>
        <end position="24"/>
    </location>
</feature>
<accession>A0ABW2B459</accession>
<dbReference type="SMART" id="SM00671">
    <property type="entry name" value="SEL1"/>
    <property type="match status" value="4"/>
</dbReference>
<dbReference type="InterPro" id="IPR011990">
    <property type="entry name" value="TPR-like_helical_dom_sf"/>
</dbReference>
<dbReference type="Pfam" id="PF08238">
    <property type="entry name" value="Sel1"/>
    <property type="match status" value="4"/>
</dbReference>
<dbReference type="Gene3D" id="1.25.40.10">
    <property type="entry name" value="Tetratricopeptide repeat domain"/>
    <property type="match status" value="1"/>
</dbReference>
<comment type="caution">
    <text evidence="3">The sequence shown here is derived from an EMBL/GenBank/DDBJ whole genome shotgun (WGS) entry which is preliminary data.</text>
</comment>
<dbReference type="SUPFAM" id="SSF81901">
    <property type="entry name" value="HCP-like"/>
    <property type="match status" value="1"/>
</dbReference>
<protein>
    <submittedName>
        <fullName evidence="3">Tetratricopeptide repeat protein</fullName>
    </submittedName>
</protein>
<reference evidence="4" key="1">
    <citation type="journal article" date="2019" name="Int. J. Syst. Evol. Microbiol.">
        <title>The Global Catalogue of Microorganisms (GCM) 10K type strain sequencing project: providing services to taxonomists for standard genome sequencing and annotation.</title>
        <authorList>
            <consortium name="The Broad Institute Genomics Platform"/>
            <consortium name="The Broad Institute Genome Sequencing Center for Infectious Disease"/>
            <person name="Wu L."/>
            <person name="Ma J."/>
        </authorList>
    </citation>
    <scope>NUCLEOTIDE SEQUENCE [LARGE SCALE GENOMIC DNA]</scope>
    <source>
        <strain evidence="4">CCUG 66188</strain>
    </source>
</reference>
<dbReference type="PANTHER" id="PTHR11102:SF160">
    <property type="entry name" value="ERAD-ASSOCIATED E3 UBIQUITIN-PROTEIN LIGASE COMPONENT HRD3"/>
    <property type="match status" value="1"/>
</dbReference>
<evidence type="ECO:0000313" key="4">
    <source>
        <dbReference type="Proteomes" id="UP001596353"/>
    </source>
</evidence>
<dbReference type="Proteomes" id="UP001596353">
    <property type="component" value="Unassembled WGS sequence"/>
</dbReference>
<evidence type="ECO:0000313" key="3">
    <source>
        <dbReference type="EMBL" id="MFC6760087.1"/>
    </source>
</evidence>
<gene>
    <name evidence="3" type="ORF">ACFQFQ_12225</name>
</gene>
<name>A0ABW2B459_9RHOB</name>
<evidence type="ECO:0000256" key="2">
    <source>
        <dbReference type="SAM" id="SignalP"/>
    </source>
</evidence>
<dbReference type="EMBL" id="JBHSWG010000001">
    <property type="protein sequence ID" value="MFC6760087.1"/>
    <property type="molecule type" value="Genomic_DNA"/>
</dbReference>
<evidence type="ECO:0000256" key="1">
    <source>
        <dbReference type="SAM" id="MobiDB-lite"/>
    </source>
</evidence>
<keyword evidence="2" id="KW-0732">Signal</keyword>
<dbReference type="PANTHER" id="PTHR11102">
    <property type="entry name" value="SEL-1-LIKE PROTEIN"/>
    <property type="match status" value="1"/>
</dbReference>
<dbReference type="InterPro" id="IPR006597">
    <property type="entry name" value="Sel1-like"/>
</dbReference>
<keyword evidence="4" id="KW-1185">Reference proteome</keyword>
<sequence length="311" mass="31922">MRLFARILLLSLPCVALLAGPPAAQNSPSMTMNGVTFSVSGGQEQMLNPIAGGVEVVLDGRRIQLTGAQVIVDGASYPTSSEARIDIDASAGLLRISADGRLIMEETEIDKLARAAEAGDTLAMNNLAIHLLTGAQTDVDVPRAIALLERAAGLGAAKSMRTLALLYYEGTAVPADLPRARELAQQAADLGDGPGQRLVGIFLSDGLLQDPDPAAAAQWFALAAAQGDAAAQNRLGEAYRDGLGVDADLTRAATLFRQATTAKHQAGTCNYAQALWDGAPAHGPGSGLSDRPATGAAGRAGLPVPAGQGHF</sequence>
<feature type="region of interest" description="Disordered" evidence="1">
    <location>
        <begin position="282"/>
        <end position="311"/>
    </location>
</feature>
<proteinExistence type="predicted"/>
<dbReference type="InterPro" id="IPR050767">
    <property type="entry name" value="Sel1_AlgK"/>
</dbReference>